<accession>D3FT00</accession>
<dbReference type="Proteomes" id="UP000001544">
    <property type="component" value="Chromosome"/>
</dbReference>
<keyword evidence="2" id="KW-1185">Reference proteome</keyword>
<evidence type="ECO:0000313" key="2">
    <source>
        <dbReference type="Proteomes" id="UP000001544"/>
    </source>
</evidence>
<evidence type="ECO:0000313" key="1">
    <source>
        <dbReference type="EMBL" id="ADC51865.1"/>
    </source>
</evidence>
<proteinExistence type="predicted"/>
<dbReference type="EMBL" id="CP001878">
    <property type="protein sequence ID" value="ADC51865.1"/>
    <property type="molecule type" value="Genomic_DNA"/>
</dbReference>
<dbReference type="HOGENOM" id="CLU_3388096_0_0_9"/>
<dbReference type="KEGG" id="bpf:BpOF4_19130"/>
<gene>
    <name evidence="1" type="ordered locus">BpOF4_19130</name>
</gene>
<sequence>MNIVLTDTSREYLKSLELAKKAVRIVARDTYE</sequence>
<dbReference type="STRING" id="398511.BpOF4_19130"/>
<name>D3FT00_ALKPO</name>
<reference evidence="1 2" key="1">
    <citation type="journal article" date="2011" name="Environ. Microbiol.">
        <title>Genome of alkaliphilic Bacillus pseudofirmus OF4 reveals adaptations that support the ability to grow in an external pH range from 7.5 to 11.4.</title>
        <authorList>
            <person name="Janto B."/>
            <person name="Ahmed A."/>
            <person name="Ito M."/>
            <person name="Liu J."/>
            <person name="Hicks D.B."/>
            <person name="Pagni S."/>
            <person name="Fackelmayer O.J."/>
            <person name="Smith T.A."/>
            <person name="Earl J."/>
            <person name="Elbourne L.D."/>
            <person name="Hassan K."/>
            <person name="Paulsen I.T."/>
            <person name="Kolsto A.B."/>
            <person name="Tourasse N.J."/>
            <person name="Ehrlich G.D."/>
            <person name="Boissy R."/>
            <person name="Ivey D.M."/>
            <person name="Li G."/>
            <person name="Xue Y."/>
            <person name="Ma Y."/>
            <person name="Hu F.Z."/>
            <person name="Krulwich T.A."/>
        </authorList>
    </citation>
    <scope>NUCLEOTIDE SEQUENCE [LARGE SCALE GENOMIC DNA]</scope>
    <source>
        <strain evidence="2">ATCC BAA-2126 / JCM 17055 / OF4</strain>
    </source>
</reference>
<dbReference type="AlphaFoldDB" id="D3FT00"/>
<protein>
    <submittedName>
        <fullName evidence="1">Uncharacterized protein</fullName>
    </submittedName>
</protein>
<organism evidence="1 2">
    <name type="scientific">Alkalihalophilus pseudofirmus (strain ATCC BAA-2126 / JCM 17055 / OF4)</name>
    <name type="common">Bacillus pseudofirmus</name>
    <dbReference type="NCBI Taxonomy" id="398511"/>
    <lineage>
        <taxon>Bacteria</taxon>
        <taxon>Bacillati</taxon>
        <taxon>Bacillota</taxon>
        <taxon>Bacilli</taxon>
        <taxon>Bacillales</taxon>
        <taxon>Bacillaceae</taxon>
        <taxon>Alkalihalophilus</taxon>
    </lineage>
</organism>